<dbReference type="GO" id="GO:0051536">
    <property type="term" value="F:iron-sulfur cluster binding"/>
    <property type="evidence" value="ECO:0007669"/>
    <property type="project" value="InterPro"/>
</dbReference>
<feature type="non-terminal residue" evidence="2">
    <location>
        <position position="265"/>
    </location>
</feature>
<feature type="domain" description="Dihydroprymidine dehydrogenase" evidence="1">
    <location>
        <begin position="201"/>
        <end position="265"/>
    </location>
</feature>
<dbReference type="PANTHER" id="PTHR46313:SF3">
    <property type="entry name" value="PROLYCOPENE ISOMERASE, CHLOROPLASTIC"/>
    <property type="match status" value="1"/>
</dbReference>
<gene>
    <name evidence="2" type="ORF">S01H1_44525</name>
</gene>
<accession>X0UQY0</accession>
<dbReference type="PANTHER" id="PTHR46313">
    <property type="match status" value="1"/>
</dbReference>
<feature type="non-terminal residue" evidence="2">
    <location>
        <position position="1"/>
    </location>
</feature>
<proteinExistence type="predicted"/>
<name>X0UQY0_9ZZZZ</name>
<comment type="caution">
    <text evidence="2">The sequence shown here is derived from an EMBL/GenBank/DDBJ whole genome shotgun (WGS) entry which is preliminary data.</text>
</comment>
<dbReference type="Gene3D" id="1.10.1060.10">
    <property type="entry name" value="Alpha-helical ferredoxin"/>
    <property type="match status" value="1"/>
</dbReference>
<dbReference type="SUPFAM" id="SSF51905">
    <property type="entry name" value="FAD/NAD(P)-binding domain"/>
    <property type="match status" value="1"/>
</dbReference>
<dbReference type="GO" id="GO:0016116">
    <property type="term" value="P:carotenoid metabolic process"/>
    <property type="evidence" value="ECO:0007669"/>
    <property type="project" value="InterPro"/>
</dbReference>
<dbReference type="AlphaFoldDB" id="X0UQY0"/>
<protein>
    <recommendedName>
        <fullName evidence="1">Dihydroprymidine dehydrogenase domain-containing protein</fullName>
    </recommendedName>
</protein>
<reference evidence="2" key="1">
    <citation type="journal article" date="2014" name="Front. Microbiol.">
        <title>High frequency of phylogenetically diverse reductive dehalogenase-homologous genes in deep subseafloor sedimentary metagenomes.</title>
        <authorList>
            <person name="Kawai M."/>
            <person name="Futagami T."/>
            <person name="Toyoda A."/>
            <person name="Takaki Y."/>
            <person name="Nishi S."/>
            <person name="Hori S."/>
            <person name="Arai W."/>
            <person name="Tsubouchi T."/>
            <person name="Morono Y."/>
            <person name="Uchiyama I."/>
            <person name="Ito T."/>
            <person name="Fujiyama A."/>
            <person name="Inagaki F."/>
            <person name="Takami H."/>
        </authorList>
    </citation>
    <scope>NUCLEOTIDE SEQUENCE</scope>
    <source>
        <strain evidence="2">Expedition CK06-06</strain>
    </source>
</reference>
<organism evidence="2">
    <name type="scientific">marine sediment metagenome</name>
    <dbReference type="NCBI Taxonomy" id="412755"/>
    <lineage>
        <taxon>unclassified sequences</taxon>
        <taxon>metagenomes</taxon>
        <taxon>ecological metagenomes</taxon>
    </lineage>
</organism>
<dbReference type="InterPro" id="IPR009051">
    <property type="entry name" value="Helical_ferredxn"/>
</dbReference>
<dbReference type="EMBL" id="BARS01028403">
    <property type="protein sequence ID" value="GAG08080.1"/>
    <property type="molecule type" value="Genomic_DNA"/>
</dbReference>
<dbReference type="SUPFAM" id="SSF46548">
    <property type="entry name" value="alpha-helical ferredoxin"/>
    <property type="match status" value="1"/>
</dbReference>
<dbReference type="InterPro" id="IPR036188">
    <property type="entry name" value="FAD/NAD-bd_sf"/>
</dbReference>
<dbReference type="InterPro" id="IPR028261">
    <property type="entry name" value="DPD_II"/>
</dbReference>
<dbReference type="InterPro" id="IPR045892">
    <property type="entry name" value="CrtISO-like"/>
</dbReference>
<evidence type="ECO:0000313" key="2">
    <source>
        <dbReference type="EMBL" id="GAG08080.1"/>
    </source>
</evidence>
<sequence>EAAFPDWCRPMEVFIEDPDDVSGHGVTLYNPTAQDPSVSPPGVRSVTLTVVSDLKWPRPWEPAYRSEPYQRLKREEAEKVLDRVEAYIPNFRKHIRVMEIGTPTTTERFTLKNWGNVGGPKQAMGQDMMKRPTARTDWQNLYLCGDSTVMGLGVLPATMSAVGAANMLLRDLGQQEFLPREFSRQYVNLTAPKAWTPVPDAAEPITEASARRLAKECQWCEHAACIQDCPAQIDVVGFMRRLESGNFAGAARSMREMNPLAELCG</sequence>
<evidence type="ECO:0000259" key="1">
    <source>
        <dbReference type="Pfam" id="PF14691"/>
    </source>
</evidence>
<dbReference type="Pfam" id="PF14691">
    <property type="entry name" value="Fer4_20"/>
    <property type="match status" value="1"/>
</dbReference>